<dbReference type="Proteomes" id="UP000175677">
    <property type="component" value="Unassembled WGS sequence"/>
</dbReference>
<name>A0ABX3BLL2_9PAST</name>
<dbReference type="EMBL" id="MDJC01000065">
    <property type="protein sequence ID" value="OEY74626.1"/>
    <property type="molecule type" value="Genomic_DNA"/>
</dbReference>
<evidence type="ECO:0000313" key="2">
    <source>
        <dbReference type="Proteomes" id="UP000175677"/>
    </source>
</evidence>
<sequence>MRNSEAICESSKAIKNTQGNARIEAKSKYQGKLWANPLAFQFTQLTRQFKLILDSNRKCLEVYPDDFHHKLKMRDEMMDLIDRLKAGGKLFNALAKSQGVTFCRDNQSTLKDFNQANGYLIHKFGEVVAQIERLNIERIEGEKLQGVGNE</sequence>
<evidence type="ECO:0000313" key="1">
    <source>
        <dbReference type="EMBL" id="OEY74626.1"/>
    </source>
</evidence>
<protein>
    <submittedName>
        <fullName evidence="1">Uncharacterized protein</fullName>
    </submittedName>
</protein>
<accession>A0ABX3BLL2</accession>
<organism evidence="1 2">
    <name type="scientific">Haemophilus quentini</name>
    <dbReference type="NCBI Taxonomy" id="123834"/>
    <lineage>
        <taxon>Bacteria</taxon>
        <taxon>Pseudomonadati</taxon>
        <taxon>Pseudomonadota</taxon>
        <taxon>Gammaproteobacteria</taxon>
        <taxon>Pasteurellales</taxon>
        <taxon>Pasteurellaceae</taxon>
        <taxon>Haemophilus</taxon>
    </lineage>
</organism>
<reference evidence="1 2" key="1">
    <citation type="submission" date="2016-08" db="EMBL/GenBank/DDBJ databases">
        <authorList>
            <person name="Eshaghi A."/>
            <person name="Soares D."/>
            <person name="Kus J."/>
            <person name="Richardson D."/>
            <person name="Li A."/>
            <person name="Patel S.N."/>
        </authorList>
    </citation>
    <scope>NUCLEOTIDE SEQUENCE [LARGE SCALE GENOMIC DNA]</scope>
    <source>
        <strain evidence="1 2">C860</strain>
    </source>
</reference>
<comment type="caution">
    <text evidence="1">The sequence shown here is derived from an EMBL/GenBank/DDBJ whole genome shotgun (WGS) entry which is preliminary data.</text>
</comment>
<keyword evidence="2" id="KW-1185">Reference proteome</keyword>
<gene>
    <name evidence="1" type="ORF">BFQ30_10760</name>
</gene>
<proteinExistence type="predicted"/>